<comment type="caution">
    <text evidence="1">The sequence shown here is derived from an EMBL/GenBank/DDBJ whole genome shotgun (WGS) entry which is preliminary data.</text>
</comment>
<proteinExistence type="predicted"/>
<protein>
    <submittedName>
        <fullName evidence="1">Uncharacterized protein</fullName>
    </submittedName>
</protein>
<dbReference type="Proteomes" id="UP000719412">
    <property type="component" value="Unassembled WGS sequence"/>
</dbReference>
<reference evidence="1" key="1">
    <citation type="journal article" date="2020" name="J Insects Food Feed">
        <title>The yellow mealworm (Tenebrio molitor) genome: a resource for the emerging insects as food and feed industry.</title>
        <authorList>
            <person name="Eriksson T."/>
            <person name="Andere A."/>
            <person name="Kelstrup H."/>
            <person name="Emery V."/>
            <person name="Picard C."/>
        </authorList>
    </citation>
    <scope>NUCLEOTIDE SEQUENCE</scope>
    <source>
        <strain evidence="1">Stoneville</strain>
        <tissue evidence="1">Whole head</tissue>
    </source>
</reference>
<keyword evidence="2" id="KW-1185">Reference proteome</keyword>
<evidence type="ECO:0000313" key="1">
    <source>
        <dbReference type="EMBL" id="KAH0817755.1"/>
    </source>
</evidence>
<gene>
    <name evidence="1" type="ORF">GEV33_005036</name>
</gene>
<evidence type="ECO:0000313" key="2">
    <source>
        <dbReference type="Proteomes" id="UP000719412"/>
    </source>
</evidence>
<sequence length="93" mass="10536">MQSPGTGRTPQLRYHGYGGKASVQCPSPFRAPNLRAGSKFPHYPLFRVLPVEKLKRWFVYSASGVVCRVCGCGRKGVAGEERNRRQEGEWRRQ</sequence>
<name>A0A8J6HNA4_TENMO</name>
<organism evidence="1 2">
    <name type="scientific">Tenebrio molitor</name>
    <name type="common">Yellow mealworm beetle</name>
    <dbReference type="NCBI Taxonomy" id="7067"/>
    <lineage>
        <taxon>Eukaryota</taxon>
        <taxon>Metazoa</taxon>
        <taxon>Ecdysozoa</taxon>
        <taxon>Arthropoda</taxon>
        <taxon>Hexapoda</taxon>
        <taxon>Insecta</taxon>
        <taxon>Pterygota</taxon>
        <taxon>Neoptera</taxon>
        <taxon>Endopterygota</taxon>
        <taxon>Coleoptera</taxon>
        <taxon>Polyphaga</taxon>
        <taxon>Cucujiformia</taxon>
        <taxon>Tenebrionidae</taxon>
        <taxon>Tenebrio</taxon>
    </lineage>
</organism>
<dbReference type="EMBL" id="JABDTM020018880">
    <property type="protein sequence ID" value="KAH0817755.1"/>
    <property type="molecule type" value="Genomic_DNA"/>
</dbReference>
<reference evidence="1" key="2">
    <citation type="submission" date="2021-08" db="EMBL/GenBank/DDBJ databases">
        <authorList>
            <person name="Eriksson T."/>
        </authorList>
    </citation>
    <scope>NUCLEOTIDE SEQUENCE</scope>
    <source>
        <strain evidence="1">Stoneville</strain>
        <tissue evidence="1">Whole head</tissue>
    </source>
</reference>
<dbReference type="AlphaFoldDB" id="A0A8J6HNA4"/>
<accession>A0A8J6HNA4</accession>